<dbReference type="FunFam" id="2.60.120.1440:FF:000001">
    <property type="entry name" value="Putative anti-sigma factor"/>
    <property type="match status" value="1"/>
</dbReference>
<dbReference type="PANTHER" id="PTHR30273:SF2">
    <property type="entry name" value="PROTEIN FECR"/>
    <property type="match status" value="1"/>
</dbReference>
<dbReference type="Pfam" id="PF16344">
    <property type="entry name" value="FecR_C"/>
    <property type="match status" value="1"/>
</dbReference>
<dbReference type="RefSeq" id="WP_120518749.1">
    <property type="nucleotide sequence ID" value="NZ_QXZY01000014.1"/>
</dbReference>
<protein>
    <submittedName>
        <fullName evidence="4">FecR family protein</fullName>
    </submittedName>
</protein>
<dbReference type="Proteomes" id="UP000279089">
    <property type="component" value="Unassembled WGS sequence"/>
</dbReference>
<feature type="transmembrane region" description="Helical" evidence="1">
    <location>
        <begin position="86"/>
        <end position="104"/>
    </location>
</feature>
<evidence type="ECO:0000259" key="3">
    <source>
        <dbReference type="Pfam" id="PF16344"/>
    </source>
</evidence>
<keyword evidence="1" id="KW-0812">Transmembrane</keyword>
<dbReference type="PANTHER" id="PTHR30273">
    <property type="entry name" value="PERIPLASMIC SIGNAL SENSOR AND SIGMA FACTOR ACTIVATOR FECR-RELATED"/>
    <property type="match status" value="1"/>
</dbReference>
<accession>A0A3N4M6G1</accession>
<evidence type="ECO:0000256" key="1">
    <source>
        <dbReference type="SAM" id="Phobius"/>
    </source>
</evidence>
<dbReference type="InterPro" id="IPR006860">
    <property type="entry name" value="FecR"/>
</dbReference>
<dbReference type="Gene3D" id="2.60.120.1440">
    <property type="match status" value="1"/>
</dbReference>
<dbReference type="InterPro" id="IPR012373">
    <property type="entry name" value="Ferrdict_sens_TM"/>
</dbReference>
<keyword evidence="1" id="KW-1133">Transmembrane helix</keyword>
<dbReference type="Gene3D" id="3.55.50.30">
    <property type="match status" value="1"/>
</dbReference>
<dbReference type="AlphaFoldDB" id="A0A3N4M6G1"/>
<evidence type="ECO:0000313" key="4">
    <source>
        <dbReference type="EMBL" id="RPD38705.1"/>
    </source>
</evidence>
<dbReference type="GO" id="GO:0016989">
    <property type="term" value="F:sigma factor antagonist activity"/>
    <property type="evidence" value="ECO:0007669"/>
    <property type="project" value="TreeGrafter"/>
</dbReference>
<dbReference type="InterPro" id="IPR032508">
    <property type="entry name" value="FecR_C"/>
</dbReference>
<reference evidence="5" key="1">
    <citation type="submission" date="2018-11" db="EMBL/GenBank/DDBJ databases">
        <title>Chitinophaga lutea sp.nov., isolate from arsenic contaminated soil.</title>
        <authorList>
            <person name="Zong Y."/>
        </authorList>
    </citation>
    <scope>NUCLEOTIDE SEQUENCE [LARGE SCALE GENOMIC DNA]</scope>
    <source>
        <strain evidence="5">YLT18</strain>
    </source>
</reference>
<dbReference type="EMBL" id="RMBX01000014">
    <property type="protein sequence ID" value="RPD38705.1"/>
    <property type="molecule type" value="Genomic_DNA"/>
</dbReference>
<comment type="caution">
    <text evidence="4">The sequence shown here is derived from an EMBL/GenBank/DDBJ whole genome shotgun (WGS) entry which is preliminary data.</text>
</comment>
<evidence type="ECO:0000259" key="2">
    <source>
        <dbReference type="Pfam" id="PF04773"/>
    </source>
</evidence>
<proteinExistence type="predicted"/>
<keyword evidence="5" id="KW-1185">Reference proteome</keyword>
<sequence length="393" mass="43206">MSQEKIIYLLDRYASGTMTEAEQKELSICLQSMDEPEFKAVMDRYAQTVEQSGVPGPPDAVLFEQIKERIAGMEAEMRPARPRIRYWAAAAVLLVLLSAGAYLLNRQPQQTIAVKPATDTLQHEIGPGGNKAVLTLANGATILLDEAADGTLAQQGGSNVVKLGNGQLAYVGGTGETGGNMYNVIATPRGGQYRIALSDGTQVWLNAASSIRYPAVFSGDERKVEITGEAYFEVAKNEKKPFKVAINKSTEINVLGTHFNVNAYEDEQDIRTTLLEGKVSISVFQNQQVLKPGQQGTVIYGNTGGFVKVQDVDTEEAVAWKKGMFCFKNADLRTVMRQLSRWYDVEVAYEGGNNGAVFEGKIQRELNLSDVLEALRKNNVQFRIEGRRIIVKQ</sequence>
<feature type="domain" description="FecR protein" evidence="2">
    <location>
        <begin position="184"/>
        <end position="279"/>
    </location>
</feature>
<evidence type="ECO:0000313" key="5">
    <source>
        <dbReference type="Proteomes" id="UP000279089"/>
    </source>
</evidence>
<feature type="domain" description="Protein FecR C-terminal" evidence="3">
    <location>
        <begin position="325"/>
        <end position="391"/>
    </location>
</feature>
<name>A0A3N4M6G1_9BACT</name>
<organism evidence="4 5">
    <name type="scientific">Chitinophaga barathri</name>
    <dbReference type="NCBI Taxonomy" id="1647451"/>
    <lineage>
        <taxon>Bacteria</taxon>
        <taxon>Pseudomonadati</taxon>
        <taxon>Bacteroidota</taxon>
        <taxon>Chitinophagia</taxon>
        <taxon>Chitinophagales</taxon>
        <taxon>Chitinophagaceae</taxon>
        <taxon>Chitinophaga</taxon>
    </lineage>
</organism>
<dbReference type="OrthoDB" id="622631at2"/>
<gene>
    <name evidence="4" type="ORF">EG028_23645</name>
</gene>
<dbReference type="Pfam" id="PF04773">
    <property type="entry name" value="FecR"/>
    <property type="match status" value="1"/>
</dbReference>
<keyword evidence="1" id="KW-0472">Membrane</keyword>